<feature type="transmembrane region" description="Helical" evidence="18">
    <location>
        <begin position="581"/>
        <end position="600"/>
    </location>
</feature>
<feature type="transmembrane region" description="Helical" evidence="18">
    <location>
        <begin position="453"/>
        <end position="470"/>
    </location>
</feature>
<dbReference type="Gene3D" id="3.40.50.12610">
    <property type="match status" value="1"/>
</dbReference>
<keyword evidence="14" id="KW-0464">Manganese</keyword>
<evidence type="ECO:0000256" key="2">
    <source>
        <dbReference type="ARBA" id="ARBA00001946"/>
    </source>
</evidence>
<feature type="transmembrane region" description="Helical" evidence="18">
    <location>
        <begin position="519"/>
        <end position="543"/>
    </location>
</feature>
<dbReference type="FunFam" id="3.40.50.12610:FF:000003">
    <property type="entry name" value="Oligosaccharyl transferase-like protein"/>
    <property type="match status" value="1"/>
</dbReference>
<feature type="transmembrane region" description="Helical" evidence="18">
    <location>
        <begin position="677"/>
        <end position="694"/>
    </location>
</feature>
<dbReference type="GO" id="GO:0004579">
    <property type="term" value="F:dolichyl-diphosphooligosaccharide-protein glycotransferase activity"/>
    <property type="evidence" value="ECO:0007669"/>
    <property type="project" value="UniProtKB-EC"/>
</dbReference>
<evidence type="ECO:0000256" key="9">
    <source>
        <dbReference type="ARBA" id="ARBA00022692"/>
    </source>
</evidence>
<dbReference type="PANTHER" id="PTHR13872:SF1">
    <property type="entry name" value="DOLICHYL-DIPHOSPHOOLIGOSACCHARIDE--PROTEIN GLYCOSYLTRANSFERASE SUBUNIT STT3B"/>
    <property type="match status" value="1"/>
</dbReference>
<feature type="compositionally biased region" description="Low complexity" evidence="17">
    <location>
        <begin position="763"/>
        <end position="781"/>
    </location>
</feature>
<organism evidence="21 22">
    <name type="scientific">Cafeteria roenbergensis</name>
    <name type="common">Marine flagellate</name>
    <dbReference type="NCBI Taxonomy" id="33653"/>
    <lineage>
        <taxon>Eukaryota</taxon>
        <taxon>Sar</taxon>
        <taxon>Stramenopiles</taxon>
        <taxon>Bigyra</taxon>
        <taxon>Opalozoa</taxon>
        <taxon>Bicosoecida</taxon>
        <taxon>Cafeteriaceae</taxon>
        <taxon>Cafeteria</taxon>
    </lineage>
</organism>
<evidence type="ECO:0000256" key="3">
    <source>
        <dbReference type="ARBA" id="ARBA00004127"/>
    </source>
</evidence>
<feature type="region of interest" description="Disordered" evidence="17">
    <location>
        <begin position="761"/>
        <end position="803"/>
    </location>
</feature>
<feature type="coiled-coil region" evidence="16">
    <location>
        <begin position="91"/>
        <end position="154"/>
    </location>
</feature>
<dbReference type="Pfam" id="PF02516">
    <property type="entry name" value="STT3"/>
    <property type="match status" value="1"/>
</dbReference>
<evidence type="ECO:0000259" key="19">
    <source>
        <dbReference type="Pfam" id="PF02516"/>
    </source>
</evidence>
<keyword evidence="12 18" id="KW-1133">Transmembrane helix</keyword>
<evidence type="ECO:0000256" key="17">
    <source>
        <dbReference type="SAM" id="MobiDB-lite"/>
    </source>
</evidence>
<gene>
    <name evidence="21" type="ORF">FNF27_08285</name>
</gene>
<feature type="transmembrane region" description="Helical" evidence="18">
    <location>
        <begin position="482"/>
        <end position="499"/>
    </location>
</feature>
<dbReference type="InterPro" id="IPR048307">
    <property type="entry name" value="STT3_N"/>
</dbReference>
<feature type="transmembrane region" description="Helical" evidence="18">
    <location>
        <begin position="720"/>
        <end position="737"/>
    </location>
</feature>
<evidence type="ECO:0000256" key="8">
    <source>
        <dbReference type="ARBA" id="ARBA00022679"/>
    </source>
</evidence>
<keyword evidence="13 18" id="KW-0472">Membrane</keyword>
<dbReference type="GO" id="GO:0016020">
    <property type="term" value="C:membrane"/>
    <property type="evidence" value="ECO:0007669"/>
    <property type="project" value="InterPro"/>
</dbReference>
<dbReference type="EC" id="2.4.99.18" evidence="6"/>
<sequence length="1120" mass="124607">MASTAQAARRAQSRSCRAIAWRKAALGPEPSELQPLRSLVTQLGKRVAREKADSLKVQNHRLLAHNQELKGAIADIGSHQTDVYVYIHEKLDEYSDQIAAYEQRVAELEAEAESLRSDRDRDIAKGREDAKQEILRLTQEVDSLQDELARVQEFQTQREEVFAELDAVRAALKQEQRGREEDRVSMERTKIAEKQRLKDEMLRRVQEAKESILADTVQQLNDTTKRTLAENEQMTTELAYQSREVEKLIDYVEARRQTRTWERRYLALSERFRRVKASRDALPAGGRAARPAAPRRRIRHHVDRLAPLREGPGSVVPNMGASGALKWVIRLVAAVAACFFAYGIRTYAIDTYGRVIHEFDPYFNYEITEYLNAHGSEAFFKYFSHKHWSPIGRPIGTTSYPGMQFTSVAIYRTLQHFDIDMSLNDVCVYVPVWFGVIATIFLGLLAYEGFRSASAAVAAAVIFAVIPAHIMRSVGGGYDNESVAMSAMLITFFCWVRSLRTKSSWPWGVATGIAYFYMVAAWGGYVFVLNMIGVHAVALFFLGRYSSNLHRAYSLFYLIGTFGALQVPVVGQAPLRSLEQMGPAGVFVLFQVLEAVHIYARSQGMDAAAETSLRVKVFGATGVAAAAVVAVVWPTGYFGPLSSRVRSLFVQHTRTGNPLVDSVAEHQPASADAYWHYLHYTCLVAPLGFFATLVNRTDGKYFIALFSLVAYYFSARMSRLIILIGPVAAILAGYIIGQGAEWAFDQLAGAIGLGPKDADDADASSSSSSSADSAADASADSSKGRKGGKSGARKPGKGSKSKSASAAAAAAGASDSDWLMDRLGVAAFLDWYKSSTGRAARLLAAAVLVFVTVAAGRHFFWYSHEVARGMSHPQIMFQARLQDGTVVMVDDYREAYFWLRDNTPEDSRVMAWWDYGYQISAIANRTTIADGNTWNHEHIALLGRCLTSEERKAHRMIRHLADYVLVWAGGGGDDLAKSPHMARIGTSVFHDICPGDPSCRQYGFSSDGRPSPMMERSLLYKLHSNNLVPGVTVDSARFREVFTSKYRKVRIYEVVNVSRKSKKWAANPENWLCDAPGSWYCPGQYPPALNKVLRKSKAFKQLEDFNRREEDDNDSAAGKQ</sequence>
<proteinExistence type="inferred from homology"/>
<reference evidence="21 22" key="1">
    <citation type="submission" date="2019-07" db="EMBL/GenBank/DDBJ databases">
        <title>Genomes of Cafeteria roenbergensis.</title>
        <authorList>
            <person name="Fischer M.G."/>
            <person name="Hackl T."/>
            <person name="Roman M."/>
        </authorList>
    </citation>
    <scope>NUCLEOTIDE SEQUENCE [LARGE SCALE GENOMIC DNA]</scope>
    <source>
        <strain evidence="21 22">E4-10P</strain>
    </source>
</reference>
<dbReference type="AlphaFoldDB" id="A0A5A8D5L6"/>
<dbReference type="GO" id="GO:0012505">
    <property type="term" value="C:endomembrane system"/>
    <property type="evidence" value="ECO:0007669"/>
    <property type="project" value="UniProtKB-SubCell"/>
</dbReference>
<dbReference type="GO" id="GO:0046872">
    <property type="term" value="F:metal ion binding"/>
    <property type="evidence" value="ECO:0007669"/>
    <property type="project" value="UniProtKB-KW"/>
</dbReference>
<accession>A0A5A8D5L6</accession>
<keyword evidence="8" id="KW-0808">Transferase</keyword>
<name>A0A5A8D5L6_CAFRO</name>
<evidence type="ECO:0000256" key="7">
    <source>
        <dbReference type="ARBA" id="ARBA00022676"/>
    </source>
</evidence>
<comment type="cofactor">
    <cofactor evidence="1">
        <name>Mn(2+)</name>
        <dbReference type="ChEBI" id="CHEBI:29035"/>
    </cofactor>
</comment>
<evidence type="ECO:0000256" key="18">
    <source>
        <dbReference type="SAM" id="Phobius"/>
    </source>
</evidence>
<dbReference type="EMBL" id="VLTO01000164">
    <property type="protein sequence ID" value="KAA0159907.1"/>
    <property type="molecule type" value="Genomic_DNA"/>
</dbReference>
<comment type="pathway">
    <text evidence="4">Protein modification; protein glycosylation.</text>
</comment>
<evidence type="ECO:0000256" key="10">
    <source>
        <dbReference type="ARBA" id="ARBA00022723"/>
    </source>
</evidence>
<comment type="caution">
    <text evidence="21">The sequence shown here is derived from an EMBL/GenBank/DDBJ whole genome shotgun (WGS) entry which is preliminary data.</text>
</comment>
<dbReference type="OrthoDB" id="10261066at2759"/>
<keyword evidence="11" id="KW-0460">Magnesium</keyword>
<evidence type="ECO:0000256" key="6">
    <source>
        <dbReference type="ARBA" id="ARBA00012605"/>
    </source>
</evidence>
<evidence type="ECO:0000256" key="13">
    <source>
        <dbReference type="ARBA" id="ARBA00023136"/>
    </source>
</evidence>
<feature type="transmembrane region" description="Helical" evidence="18">
    <location>
        <begin position="612"/>
        <end position="633"/>
    </location>
</feature>
<feature type="transmembrane region" description="Helical" evidence="18">
    <location>
        <begin position="842"/>
        <end position="862"/>
    </location>
</feature>
<dbReference type="PANTHER" id="PTHR13872">
    <property type="entry name" value="DOLICHYL-DIPHOSPHOOLIGOSACCHARIDE--PROTEIN GLYCOSYLTRANSFERASE SUBUNIT"/>
    <property type="match status" value="1"/>
</dbReference>
<evidence type="ECO:0000256" key="4">
    <source>
        <dbReference type="ARBA" id="ARBA00004922"/>
    </source>
</evidence>
<keyword evidence="16" id="KW-0175">Coiled coil</keyword>
<comment type="catalytic activity">
    <reaction evidence="15">
        <text>a di-trans,poly-cis-dolichyl diphosphooligosaccharide + L-asparaginyl-[protein] = N(4)-(oligosaccharide-(1-&gt;4)-N-acetyl-beta-D-glucosaminyl-(1-&gt;4)-N-acetyl-beta-D-glucosaminyl)-L-asparaginyl-[protein] + a di-trans,poly-cis-dolichyl diphosphate + H(+)</text>
        <dbReference type="Rhea" id="RHEA:22980"/>
        <dbReference type="Rhea" id="RHEA-COMP:12804"/>
        <dbReference type="Rhea" id="RHEA-COMP:12805"/>
        <dbReference type="Rhea" id="RHEA-COMP:19506"/>
        <dbReference type="Rhea" id="RHEA-COMP:19509"/>
        <dbReference type="ChEBI" id="CHEBI:15378"/>
        <dbReference type="ChEBI" id="CHEBI:50347"/>
        <dbReference type="ChEBI" id="CHEBI:57497"/>
        <dbReference type="ChEBI" id="CHEBI:57570"/>
        <dbReference type="ChEBI" id="CHEBI:132529"/>
        <dbReference type="EC" id="2.4.99.18"/>
    </reaction>
</comment>
<evidence type="ECO:0000256" key="11">
    <source>
        <dbReference type="ARBA" id="ARBA00022842"/>
    </source>
</evidence>
<comment type="subcellular location">
    <subcellularLocation>
        <location evidence="3">Endomembrane system</location>
        <topology evidence="3">Multi-pass membrane protein</topology>
    </subcellularLocation>
</comment>
<dbReference type="InterPro" id="IPR003674">
    <property type="entry name" value="Oligo_trans_STT3"/>
</dbReference>
<evidence type="ECO:0000256" key="12">
    <source>
        <dbReference type="ARBA" id="ARBA00022989"/>
    </source>
</evidence>
<protein>
    <recommendedName>
        <fullName evidence="6">dolichyl-diphosphooligosaccharide--protein glycotransferase</fullName>
        <ecNumber evidence="6">2.4.99.18</ecNumber>
    </recommendedName>
</protein>
<feature type="compositionally biased region" description="Basic residues" evidence="17">
    <location>
        <begin position="784"/>
        <end position="800"/>
    </location>
</feature>
<evidence type="ECO:0000256" key="5">
    <source>
        <dbReference type="ARBA" id="ARBA00010810"/>
    </source>
</evidence>
<comment type="cofactor">
    <cofactor evidence="2">
        <name>Mg(2+)</name>
        <dbReference type="ChEBI" id="CHEBI:18420"/>
    </cofactor>
</comment>
<keyword evidence="9 18" id="KW-0812">Transmembrane</keyword>
<feature type="transmembrane region" description="Helical" evidence="18">
    <location>
        <begin position="555"/>
        <end position="575"/>
    </location>
</feature>
<keyword evidence="10" id="KW-0479">Metal-binding</keyword>
<evidence type="ECO:0000256" key="15">
    <source>
        <dbReference type="ARBA" id="ARBA00048829"/>
    </source>
</evidence>
<evidence type="ECO:0000256" key="1">
    <source>
        <dbReference type="ARBA" id="ARBA00001936"/>
    </source>
</evidence>
<evidence type="ECO:0000256" key="16">
    <source>
        <dbReference type="SAM" id="Coils"/>
    </source>
</evidence>
<dbReference type="Proteomes" id="UP000322899">
    <property type="component" value="Unassembled WGS sequence"/>
</dbReference>
<feature type="transmembrane region" description="Helical" evidence="18">
    <location>
        <begin position="426"/>
        <end position="447"/>
    </location>
</feature>
<evidence type="ECO:0000313" key="22">
    <source>
        <dbReference type="Proteomes" id="UP000322899"/>
    </source>
</evidence>
<comment type="similarity">
    <text evidence="5">Belongs to the STT3 family.</text>
</comment>
<keyword evidence="7" id="KW-0328">Glycosyltransferase</keyword>
<feature type="transmembrane region" description="Helical" evidence="18">
    <location>
        <begin position="327"/>
        <end position="344"/>
    </location>
</feature>
<feature type="domain" description="STT3/PglB/AglB core" evidence="20">
    <location>
        <begin position="906"/>
        <end position="963"/>
    </location>
</feature>
<dbReference type="Pfam" id="PF21436">
    <property type="entry name" value="STT3-PglB_core"/>
    <property type="match status" value="1"/>
</dbReference>
<evidence type="ECO:0000256" key="14">
    <source>
        <dbReference type="ARBA" id="ARBA00023211"/>
    </source>
</evidence>
<dbReference type="InterPro" id="IPR048999">
    <property type="entry name" value="STT3-PglB_core"/>
</dbReference>
<feature type="domain" description="Oligosaccharyl transferase STT3 N-terminal" evidence="19">
    <location>
        <begin position="332"/>
        <end position="730"/>
    </location>
</feature>
<evidence type="ECO:0000259" key="20">
    <source>
        <dbReference type="Pfam" id="PF21436"/>
    </source>
</evidence>
<evidence type="ECO:0000313" key="21">
    <source>
        <dbReference type="EMBL" id="KAA0159907.1"/>
    </source>
</evidence>
<dbReference type="UniPathway" id="UPA00378"/>